<organism evidence="2 3">
    <name type="scientific">Tranquillimonas alkanivorans</name>
    <dbReference type="NCBI Taxonomy" id="441119"/>
    <lineage>
        <taxon>Bacteria</taxon>
        <taxon>Pseudomonadati</taxon>
        <taxon>Pseudomonadota</taxon>
        <taxon>Alphaproteobacteria</taxon>
        <taxon>Rhodobacterales</taxon>
        <taxon>Roseobacteraceae</taxon>
        <taxon>Tranquillimonas</taxon>
    </lineage>
</organism>
<dbReference type="Pfam" id="PF07332">
    <property type="entry name" value="Phage_holin_3_6"/>
    <property type="match status" value="1"/>
</dbReference>
<reference evidence="2 3" key="1">
    <citation type="submission" date="2016-10" db="EMBL/GenBank/DDBJ databases">
        <authorList>
            <person name="de Groot N.N."/>
        </authorList>
    </citation>
    <scope>NUCLEOTIDE SEQUENCE [LARGE SCALE GENOMIC DNA]</scope>
    <source>
        <strain evidence="2 3">DSM 19547</strain>
    </source>
</reference>
<keyword evidence="1" id="KW-0812">Transmembrane</keyword>
<protein>
    <submittedName>
        <fullName evidence="2">Putative Holin-X, holin superfamily III</fullName>
    </submittedName>
</protein>
<dbReference type="InterPro" id="IPR009937">
    <property type="entry name" value="Phage_holin_3_6"/>
</dbReference>
<keyword evidence="1" id="KW-0472">Membrane</keyword>
<dbReference type="RefSeq" id="WP_093424540.1">
    <property type="nucleotide sequence ID" value="NZ_FOXA01000018.1"/>
</dbReference>
<dbReference type="OrthoDB" id="7865288at2"/>
<evidence type="ECO:0000313" key="2">
    <source>
        <dbReference type="EMBL" id="SFP91561.1"/>
    </source>
</evidence>
<gene>
    <name evidence="2" type="ORF">SAMN04488047_11836</name>
</gene>
<keyword evidence="3" id="KW-1185">Reference proteome</keyword>
<accession>A0A1I5U8F0</accession>
<feature type="transmembrane region" description="Helical" evidence="1">
    <location>
        <begin position="86"/>
        <end position="107"/>
    </location>
</feature>
<evidence type="ECO:0000313" key="3">
    <source>
        <dbReference type="Proteomes" id="UP000199356"/>
    </source>
</evidence>
<sequence>MAENRHDEPGEARARSSTPELLTEAMSHVTSMVRGEMDLFRAEMQQSMNQAMAAIGMMVAGVVLILVALNVFAAAFVAWLTQAGVGPGWSSVIVGGALAILALILLLTGKNKLKLVNLAPKRTAKNVQRDAHTVKEVSHGH</sequence>
<dbReference type="AlphaFoldDB" id="A0A1I5U8F0"/>
<dbReference type="STRING" id="441119.SAMN04488047_11836"/>
<dbReference type="Proteomes" id="UP000199356">
    <property type="component" value="Unassembled WGS sequence"/>
</dbReference>
<dbReference type="EMBL" id="FOXA01000018">
    <property type="protein sequence ID" value="SFP91561.1"/>
    <property type="molecule type" value="Genomic_DNA"/>
</dbReference>
<keyword evidence="1" id="KW-1133">Transmembrane helix</keyword>
<evidence type="ECO:0000256" key="1">
    <source>
        <dbReference type="SAM" id="Phobius"/>
    </source>
</evidence>
<proteinExistence type="predicted"/>
<feature type="transmembrane region" description="Helical" evidence="1">
    <location>
        <begin position="51"/>
        <end position="80"/>
    </location>
</feature>
<name>A0A1I5U8F0_9RHOB</name>